<gene>
    <name evidence="3" type="ORF">NYR02_07465</name>
</gene>
<feature type="chain" id="PRO_5040936760" evidence="2">
    <location>
        <begin position="36"/>
        <end position="457"/>
    </location>
</feature>
<proteinExistence type="predicted"/>
<comment type="caution">
    <text evidence="3">The sequence shown here is derived from an EMBL/GenBank/DDBJ whole genome shotgun (WGS) entry which is preliminary data.</text>
</comment>
<dbReference type="RefSeq" id="WP_260975752.1">
    <property type="nucleotide sequence ID" value="NZ_JAOANI010000015.1"/>
</dbReference>
<dbReference type="EMBL" id="JAOANI010000015">
    <property type="protein sequence ID" value="MCT7358851.1"/>
    <property type="molecule type" value="Genomic_DNA"/>
</dbReference>
<keyword evidence="4" id="KW-1185">Reference proteome</keyword>
<feature type="signal peptide" evidence="2">
    <location>
        <begin position="1"/>
        <end position="35"/>
    </location>
</feature>
<keyword evidence="2" id="KW-0732">Signal</keyword>
<reference evidence="3" key="2">
    <citation type="submission" date="2022-08" db="EMBL/GenBank/DDBJ databases">
        <authorList>
            <person name="Dong C."/>
        </authorList>
    </citation>
    <scope>NUCLEOTIDE SEQUENCE</scope>
    <source>
        <strain evidence="3">59MF3M-4</strain>
    </source>
</reference>
<dbReference type="AlphaFoldDB" id="A0A9X2WEB1"/>
<evidence type="ECO:0000256" key="2">
    <source>
        <dbReference type="SAM" id="SignalP"/>
    </source>
</evidence>
<feature type="transmembrane region" description="Helical" evidence="1">
    <location>
        <begin position="435"/>
        <end position="453"/>
    </location>
</feature>
<protein>
    <submittedName>
        <fullName evidence="3">Uncharacterized protein</fullName>
    </submittedName>
</protein>
<accession>A0A9X2WEB1</accession>
<reference evidence="3" key="1">
    <citation type="journal article" date="2022" name="Front. Microbiol.">
        <title>Genome-based taxonomic rearrangement of Oceanobacter-related bacteria including the description of Thalassolituus hydrocarbonoclasticus sp. nov. and Thalassolituus pacificus sp. nov. and emended description of the genus Thalassolituus.</title>
        <authorList>
            <person name="Dong C."/>
            <person name="Wei L."/>
            <person name="Wang J."/>
            <person name="Lai Q."/>
            <person name="Huang Z."/>
            <person name="Shao Z."/>
        </authorList>
    </citation>
    <scope>NUCLEOTIDE SEQUENCE</scope>
    <source>
        <strain evidence="3">59MF3M-4</strain>
    </source>
</reference>
<keyword evidence="1" id="KW-0472">Membrane</keyword>
<evidence type="ECO:0000313" key="4">
    <source>
        <dbReference type="Proteomes" id="UP001147830"/>
    </source>
</evidence>
<evidence type="ECO:0000256" key="1">
    <source>
        <dbReference type="SAM" id="Phobius"/>
    </source>
</evidence>
<keyword evidence="1" id="KW-1133">Transmembrane helix</keyword>
<name>A0A9X2WEB1_9GAMM</name>
<sequence length="457" mass="49190">MNGKNKKSGFFSARYLSTVLSCLFIHGMMIQTATASELSGVYYGSYDITMWGCPGVCSEQSATILGKGIKPVTWTWDFDRGEVDIQGTMLSVGFPYEIQDIGNASSEHNIARFTQIADGIYRIDHGFQIFNPNVGNPRADTSTTVSVTGNPAGTLTIKTIDNENNGSGDGIPGSQISGVFPMTVQPQMDGWAVSENNNDTGLSAQKKIALGLHPDKTDTDGDSIPDAEELGIHWQDSPLDSDSDSIIDALEPGESAMNDQIAGGIGLLNLIPGFAATEGTPSGQSVTISVKDNWRFNSIHTALMIDESPSDSNSQQIKDVTLGVPGLDYRYGLISIGLVTRNQALGHTGNVQLTLRFEEKLSAEGQLLVYAQSDRNIADSFTLIPNANWKRIDDYSLRLSIPQNSEWNLSPLPNHDFSITVAVAINTLGGFSSSAGALDLYLVIFLLSGLLLVQIRK</sequence>
<keyword evidence="1" id="KW-0812">Transmembrane</keyword>
<organism evidence="3 4">
    <name type="scientific">Thalassolituus pacificus</name>
    <dbReference type="NCBI Taxonomy" id="2975440"/>
    <lineage>
        <taxon>Bacteria</taxon>
        <taxon>Pseudomonadati</taxon>
        <taxon>Pseudomonadota</taxon>
        <taxon>Gammaproteobacteria</taxon>
        <taxon>Oceanospirillales</taxon>
        <taxon>Oceanospirillaceae</taxon>
        <taxon>Thalassolituus</taxon>
    </lineage>
</organism>
<evidence type="ECO:0000313" key="3">
    <source>
        <dbReference type="EMBL" id="MCT7358851.1"/>
    </source>
</evidence>
<dbReference type="Proteomes" id="UP001147830">
    <property type="component" value="Unassembled WGS sequence"/>
</dbReference>